<proteinExistence type="predicted"/>
<keyword evidence="3" id="KW-1185">Reference proteome</keyword>
<gene>
    <name evidence="2" type="ORF">OLEA9_A048012</name>
</gene>
<organism evidence="2 3">
    <name type="scientific">Olea europaea subsp. europaea</name>
    <dbReference type="NCBI Taxonomy" id="158383"/>
    <lineage>
        <taxon>Eukaryota</taxon>
        <taxon>Viridiplantae</taxon>
        <taxon>Streptophyta</taxon>
        <taxon>Embryophyta</taxon>
        <taxon>Tracheophyta</taxon>
        <taxon>Spermatophyta</taxon>
        <taxon>Magnoliopsida</taxon>
        <taxon>eudicotyledons</taxon>
        <taxon>Gunneridae</taxon>
        <taxon>Pentapetalae</taxon>
        <taxon>asterids</taxon>
        <taxon>lamiids</taxon>
        <taxon>Lamiales</taxon>
        <taxon>Oleaceae</taxon>
        <taxon>Oleeae</taxon>
        <taxon>Olea</taxon>
    </lineage>
</organism>
<dbReference type="OrthoDB" id="1937665at2759"/>
<dbReference type="Proteomes" id="UP000594638">
    <property type="component" value="Unassembled WGS sequence"/>
</dbReference>
<dbReference type="Gramene" id="OE9A048012T1">
    <property type="protein sequence ID" value="OE9A048012C1"/>
    <property type="gene ID" value="OE9A048012"/>
</dbReference>
<evidence type="ECO:0000313" key="3">
    <source>
        <dbReference type="Proteomes" id="UP000594638"/>
    </source>
</evidence>
<name>A0A8S0PZK7_OLEEU</name>
<evidence type="ECO:0000313" key="2">
    <source>
        <dbReference type="EMBL" id="CAA2957164.1"/>
    </source>
</evidence>
<sequence length="252" mass="27675">MAGSSCPCKSLENPNQVSFNSMYCATRKGSKAQLCLLRILHIISTVRPPQITTAEPPIFSSETKESSVESNMSKENNGSGFDLNGDVCILPEVEESSESLASGARLSPSSTTVGSGDLPPISGAGGGDQCDQQGEKTYENDFDKAEKKFDLLIEAAKLILGEIKDDKTSESERQNFELKNELNEKALRRRSQPSTAAEIDGDIEDKGSPVLRRSKRGRNHVLPNRYRDSVLEPLTRLSRHQSSVFPTKRRKT</sequence>
<dbReference type="EMBL" id="CACTIH010000210">
    <property type="protein sequence ID" value="CAA2957164.1"/>
    <property type="molecule type" value="Genomic_DNA"/>
</dbReference>
<feature type="region of interest" description="Disordered" evidence="1">
    <location>
        <begin position="52"/>
        <end position="79"/>
    </location>
</feature>
<feature type="region of interest" description="Disordered" evidence="1">
    <location>
        <begin position="186"/>
        <end position="252"/>
    </location>
</feature>
<evidence type="ECO:0000256" key="1">
    <source>
        <dbReference type="SAM" id="MobiDB-lite"/>
    </source>
</evidence>
<reference evidence="2 3" key="1">
    <citation type="submission" date="2019-12" db="EMBL/GenBank/DDBJ databases">
        <authorList>
            <person name="Alioto T."/>
            <person name="Alioto T."/>
            <person name="Gomez Garrido J."/>
        </authorList>
    </citation>
    <scope>NUCLEOTIDE SEQUENCE [LARGE SCALE GENOMIC DNA]</scope>
</reference>
<feature type="region of interest" description="Disordered" evidence="1">
    <location>
        <begin position="99"/>
        <end position="135"/>
    </location>
</feature>
<dbReference type="AlphaFoldDB" id="A0A8S0PZK7"/>
<comment type="caution">
    <text evidence="2">The sequence shown here is derived from an EMBL/GenBank/DDBJ whole genome shotgun (WGS) entry which is preliminary data.</text>
</comment>
<protein>
    <submittedName>
        <fullName evidence="2">Uncharacterized protein</fullName>
    </submittedName>
</protein>
<accession>A0A8S0PZK7</accession>
<feature type="compositionally biased region" description="Polar residues" evidence="1">
    <location>
        <begin position="68"/>
        <end position="79"/>
    </location>
</feature>